<feature type="transmembrane region" description="Helical" evidence="10">
    <location>
        <begin position="610"/>
        <end position="630"/>
    </location>
</feature>
<name>T0RWC5_SAPDV</name>
<sequence>MGVPTLSKASVFRFARQPRHHGVKTRLLRSRSKTLMLGGQSTAETAQYASCNPNGDEPSSNALKPLKLKDMSTDDLLRHAEQLDMHLAKIYIESQKTKALAPIVTKSIGLPQQLWEDAGVAPPYHSAPEFQDLRYTAVRTADPIAFSADGYSLRLHTLGKSIKVFITVTMYNEPASQLQATLTGLASGIDYLCNQYGYDFWQEVAVVVVADGRSKTHHSVLPYLESFGAFEKGLLASAIAASKDTHVHLFESTIQLRKTDGAFHSPMQLIFALKEHNAGKLHSHLWFFNAFSEQVDPTYTALVDVGTVPAESSVYRLIRSMERNPQIGGVAGEIAVDDPDFFNPVIAAQHFEYKIANIMDASLQSVFGFIGVLPGAFSAYRYEAIRSINGVGPLAEYFKSLTASKKELGLCVGNMYLAEDRILCFEILARKNCDWTMHYVKDAIAHTDVPETLVDLIKQRRRWLNGSFFAGLFAIWNFGRVWTESAHSLPRKCAFSLQFLYLAFQNVMNWFLLSNLFLTFFYILSLALYYKSIEVLHVVLGTYFVLVGSLIVFALGNKPGHRTAIYYRVSSYVMGTIMLCVTCISLYALLGNVQFVDPRSDLPSCSVSNYELEAGAFFSLGIIFVCAFMHGEFGIVRSTVQYFFMLPTFVNVLGIYAYSNLHDLSWGTKGIETSGGHGGLPTSRFGSVKDMVALHLNAATTDVVSEADKLKGVVAAEHEDVDNRFRVFRSLLLLTWLLTNGCWLYYATSFISCSCYLKYLSYIVAVFNTIRFVGGLLFLAFRMARGVLHCCRQGVMKTRPLRCGGNPQAGDDCSPV</sequence>
<accession>T0RWC5</accession>
<evidence type="ECO:0000259" key="11">
    <source>
        <dbReference type="Pfam" id="PF08407"/>
    </source>
</evidence>
<feature type="transmembrane region" description="Helical" evidence="10">
    <location>
        <begin position="463"/>
        <end position="482"/>
    </location>
</feature>
<evidence type="ECO:0000256" key="7">
    <source>
        <dbReference type="ARBA" id="ARBA00022989"/>
    </source>
</evidence>
<dbReference type="PANTHER" id="PTHR22914:SF9">
    <property type="entry name" value="CHITIN SYNTHASE 1"/>
    <property type="match status" value="1"/>
</dbReference>
<evidence type="ECO:0000256" key="5">
    <source>
        <dbReference type="ARBA" id="ARBA00022679"/>
    </source>
</evidence>
<evidence type="ECO:0000256" key="1">
    <source>
        <dbReference type="ARBA" id="ARBA00004651"/>
    </source>
</evidence>
<dbReference type="VEuPathDB" id="FungiDB:SDRG_05644"/>
<dbReference type="Pfam" id="PF08407">
    <property type="entry name" value="Chitin_synth_1N"/>
    <property type="match status" value="1"/>
</dbReference>
<dbReference type="eggNOG" id="KOG2571">
    <property type="taxonomic scope" value="Eukaryota"/>
</dbReference>
<dbReference type="InterPro" id="IPR004835">
    <property type="entry name" value="Chitin_synth"/>
</dbReference>
<feature type="domain" description="Chitin synthase N-terminal" evidence="11">
    <location>
        <begin position="125"/>
        <end position="158"/>
    </location>
</feature>
<keyword evidence="7 10" id="KW-1133">Transmembrane helix</keyword>
<evidence type="ECO:0000256" key="2">
    <source>
        <dbReference type="ARBA" id="ARBA00012543"/>
    </source>
</evidence>
<dbReference type="SUPFAM" id="SSF53448">
    <property type="entry name" value="Nucleotide-diphospho-sugar transferases"/>
    <property type="match status" value="1"/>
</dbReference>
<dbReference type="OrthoDB" id="26569at2759"/>
<dbReference type="PANTHER" id="PTHR22914">
    <property type="entry name" value="CHITIN SYNTHASE"/>
    <property type="match status" value="1"/>
</dbReference>
<dbReference type="InterPro" id="IPR013616">
    <property type="entry name" value="Chitin_synth_N"/>
</dbReference>
<proteinExistence type="predicted"/>
<keyword evidence="9" id="KW-0961">Cell wall biogenesis/degradation</keyword>
<keyword evidence="13" id="KW-1185">Reference proteome</keyword>
<dbReference type="Pfam" id="PF01644">
    <property type="entry name" value="Chitin_synth_1"/>
    <property type="match status" value="1"/>
</dbReference>
<dbReference type="GO" id="GO:0005886">
    <property type="term" value="C:plasma membrane"/>
    <property type="evidence" value="ECO:0007669"/>
    <property type="project" value="UniProtKB-SubCell"/>
</dbReference>
<protein>
    <recommendedName>
        <fullName evidence="2">chitin synthase</fullName>
        <ecNumber evidence="2">2.4.1.16</ecNumber>
    </recommendedName>
</protein>
<dbReference type="Gene3D" id="3.90.550.10">
    <property type="entry name" value="Spore Coat Polysaccharide Biosynthesis Protein SpsA, Chain A"/>
    <property type="match status" value="1"/>
</dbReference>
<dbReference type="AlphaFoldDB" id="T0RWC5"/>
<dbReference type="GeneID" id="19946371"/>
<feature type="transmembrane region" description="Helical" evidence="10">
    <location>
        <begin position="569"/>
        <end position="590"/>
    </location>
</feature>
<dbReference type="OMA" id="WQRITVA"/>
<keyword evidence="6 10" id="KW-0812">Transmembrane</keyword>
<feature type="transmembrane region" description="Helical" evidence="10">
    <location>
        <begin position="727"/>
        <end position="747"/>
    </location>
</feature>
<dbReference type="InterPro" id="IPR029044">
    <property type="entry name" value="Nucleotide-diphossugar_trans"/>
</dbReference>
<evidence type="ECO:0000256" key="4">
    <source>
        <dbReference type="ARBA" id="ARBA00022676"/>
    </source>
</evidence>
<dbReference type="GO" id="GO:0004100">
    <property type="term" value="F:chitin synthase activity"/>
    <property type="evidence" value="ECO:0007669"/>
    <property type="project" value="UniProtKB-EC"/>
</dbReference>
<keyword evidence="8 10" id="KW-0472">Membrane</keyword>
<dbReference type="STRING" id="1156394.T0RWC5"/>
<evidence type="ECO:0000256" key="8">
    <source>
        <dbReference type="ARBA" id="ARBA00023136"/>
    </source>
</evidence>
<evidence type="ECO:0000313" key="13">
    <source>
        <dbReference type="Proteomes" id="UP000030762"/>
    </source>
</evidence>
<dbReference type="RefSeq" id="XP_008609594.1">
    <property type="nucleotide sequence ID" value="XM_008611372.1"/>
</dbReference>
<dbReference type="InParanoid" id="T0RWC5"/>
<evidence type="ECO:0000256" key="3">
    <source>
        <dbReference type="ARBA" id="ARBA00022475"/>
    </source>
</evidence>
<gene>
    <name evidence="12" type="ORF">SDRG_05644</name>
</gene>
<dbReference type="EC" id="2.4.1.16" evidence="2"/>
<dbReference type="GO" id="GO:0071555">
    <property type="term" value="P:cell wall organization"/>
    <property type="evidence" value="ECO:0007669"/>
    <property type="project" value="UniProtKB-KW"/>
</dbReference>
<dbReference type="GO" id="GO:0006031">
    <property type="term" value="P:chitin biosynthetic process"/>
    <property type="evidence" value="ECO:0007669"/>
    <property type="project" value="TreeGrafter"/>
</dbReference>
<dbReference type="Proteomes" id="UP000030762">
    <property type="component" value="Unassembled WGS sequence"/>
</dbReference>
<reference evidence="12 13" key="1">
    <citation type="submission" date="2012-04" db="EMBL/GenBank/DDBJ databases">
        <title>The Genome Sequence of Saprolegnia declina VS20.</title>
        <authorList>
            <consortium name="The Broad Institute Genome Sequencing Platform"/>
            <person name="Russ C."/>
            <person name="Nusbaum C."/>
            <person name="Tyler B."/>
            <person name="van West P."/>
            <person name="Dieguez-Uribeondo J."/>
            <person name="de Bruijn I."/>
            <person name="Tripathy S."/>
            <person name="Jiang R."/>
            <person name="Young S.K."/>
            <person name="Zeng Q."/>
            <person name="Gargeya S."/>
            <person name="Fitzgerald M."/>
            <person name="Haas B."/>
            <person name="Abouelleil A."/>
            <person name="Alvarado L."/>
            <person name="Arachchi H.M."/>
            <person name="Berlin A."/>
            <person name="Chapman S.B."/>
            <person name="Goldberg J."/>
            <person name="Griggs A."/>
            <person name="Gujja S."/>
            <person name="Hansen M."/>
            <person name="Howarth C."/>
            <person name="Imamovic A."/>
            <person name="Larimer J."/>
            <person name="McCowen C."/>
            <person name="Montmayeur A."/>
            <person name="Murphy C."/>
            <person name="Neiman D."/>
            <person name="Pearson M."/>
            <person name="Priest M."/>
            <person name="Roberts A."/>
            <person name="Saif S."/>
            <person name="Shea T."/>
            <person name="Sisk P."/>
            <person name="Sykes S."/>
            <person name="Wortman J."/>
            <person name="Nusbaum C."/>
            <person name="Birren B."/>
        </authorList>
    </citation>
    <scope>NUCLEOTIDE SEQUENCE [LARGE SCALE GENOMIC DNA]</scope>
    <source>
        <strain evidence="12 13">VS20</strain>
    </source>
</reference>
<keyword evidence="4" id="KW-0328">Glycosyltransferase</keyword>
<evidence type="ECO:0000256" key="6">
    <source>
        <dbReference type="ARBA" id="ARBA00022692"/>
    </source>
</evidence>
<keyword evidence="5" id="KW-0808">Transferase</keyword>
<keyword evidence="3" id="KW-1003">Cell membrane</keyword>
<evidence type="ECO:0000313" key="12">
    <source>
        <dbReference type="EMBL" id="EQC36813.1"/>
    </source>
</evidence>
<evidence type="ECO:0000256" key="10">
    <source>
        <dbReference type="SAM" id="Phobius"/>
    </source>
</evidence>
<feature type="transmembrane region" description="Helical" evidence="10">
    <location>
        <begin position="536"/>
        <end position="557"/>
    </location>
</feature>
<evidence type="ECO:0000256" key="9">
    <source>
        <dbReference type="ARBA" id="ARBA00023316"/>
    </source>
</evidence>
<organism evidence="12 13">
    <name type="scientific">Saprolegnia diclina (strain VS20)</name>
    <dbReference type="NCBI Taxonomy" id="1156394"/>
    <lineage>
        <taxon>Eukaryota</taxon>
        <taxon>Sar</taxon>
        <taxon>Stramenopiles</taxon>
        <taxon>Oomycota</taxon>
        <taxon>Saprolegniomycetes</taxon>
        <taxon>Saprolegniales</taxon>
        <taxon>Saprolegniaceae</taxon>
        <taxon>Saprolegnia</taxon>
    </lineage>
</organism>
<feature type="transmembrane region" description="Helical" evidence="10">
    <location>
        <begin position="759"/>
        <end position="781"/>
    </location>
</feature>
<dbReference type="EMBL" id="JH767146">
    <property type="protein sequence ID" value="EQC36813.1"/>
    <property type="molecule type" value="Genomic_DNA"/>
</dbReference>
<feature type="transmembrane region" description="Helical" evidence="10">
    <location>
        <begin position="510"/>
        <end position="530"/>
    </location>
</feature>
<comment type="subcellular location">
    <subcellularLocation>
        <location evidence="1">Cell membrane</location>
        <topology evidence="1">Multi-pass membrane protein</topology>
    </subcellularLocation>
</comment>